<dbReference type="CDD" id="cd02859">
    <property type="entry name" value="E_set_AMPKbeta_like_N"/>
    <property type="match status" value="1"/>
</dbReference>
<dbReference type="Gene3D" id="6.20.250.60">
    <property type="match status" value="1"/>
</dbReference>
<dbReference type="AlphaFoldDB" id="A0AAV2E7N4"/>
<dbReference type="SUPFAM" id="SSF81296">
    <property type="entry name" value="E set domains"/>
    <property type="match status" value="1"/>
</dbReference>
<dbReference type="InterPro" id="IPR013783">
    <property type="entry name" value="Ig-like_fold"/>
</dbReference>
<dbReference type="InterPro" id="IPR006828">
    <property type="entry name" value="ASC_dom"/>
</dbReference>
<sequence length="267" mass="29636">MGNVSGRSEEGENSEAEEGETVNQHMILHSPPRSLTTAYLQPPPASFTSQVPVRISGETTMQGQYHSQGAAEKLNPVMITWSYDGSQVALTGSWDNWDTREPLQRSGKDFMVMKLLPSGVYHYRFIVDENLRFAPELPWECDDSGIAYNVLNVQDNVPEAPESLTEFQVPSSPSSSYGTDFLNQEDFSKPPPEIPPQLQLTLLHERFSTVDGQQSLPRPVHAVLNHLYIQNNAHGGGGQPAVVALATTHRFLQKYVTVVLYKPSSQL</sequence>
<evidence type="ECO:0000259" key="3">
    <source>
        <dbReference type="SMART" id="SM01010"/>
    </source>
</evidence>
<dbReference type="InterPro" id="IPR032640">
    <property type="entry name" value="AMPK1_CBM"/>
</dbReference>
<dbReference type="Pfam" id="PF04739">
    <property type="entry name" value="AMPKBI"/>
    <property type="match status" value="1"/>
</dbReference>
<dbReference type="Pfam" id="PF16561">
    <property type="entry name" value="AMPK1_CBM"/>
    <property type="match status" value="1"/>
</dbReference>
<feature type="domain" description="Association with the SNF1 complex (ASC)" evidence="3">
    <location>
        <begin position="170"/>
        <end position="264"/>
    </location>
</feature>
<dbReference type="SMART" id="SM01010">
    <property type="entry name" value="AMPKBI"/>
    <property type="match status" value="1"/>
</dbReference>
<reference evidence="4 5" key="1">
    <citation type="submission" date="2024-04" db="EMBL/GenBank/DDBJ databases">
        <authorList>
            <person name="Fracassetti M."/>
        </authorList>
    </citation>
    <scope>NUCLEOTIDE SEQUENCE [LARGE SCALE GENOMIC DNA]</scope>
</reference>
<dbReference type="PANTHER" id="PTHR46316">
    <property type="entry name" value="SNF1-RELATED PROTEIN KINASE REGULATORY SUBUNIT BETA-1"/>
    <property type="match status" value="1"/>
</dbReference>
<proteinExistence type="inferred from homology"/>
<dbReference type="InterPro" id="IPR014756">
    <property type="entry name" value="Ig_E-set"/>
</dbReference>
<dbReference type="Proteomes" id="UP001497516">
    <property type="component" value="Chromosome 4"/>
</dbReference>
<organism evidence="4 5">
    <name type="scientific">Linum trigynum</name>
    <dbReference type="NCBI Taxonomy" id="586398"/>
    <lineage>
        <taxon>Eukaryota</taxon>
        <taxon>Viridiplantae</taxon>
        <taxon>Streptophyta</taxon>
        <taxon>Embryophyta</taxon>
        <taxon>Tracheophyta</taxon>
        <taxon>Spermatophyta</taxon>
        <taxon>Magnoliopsida</taxon>
        <taxon>eudicotyledons</taxon>
        <taxon>Gunneridae</taxon>
        <taxon>Pentapetalae</taxon>
        <taxon>rosids</taxon>
        <taxon>fabids</taxon>
        <taxon>Malpighiales</taxon>
        <taxon>Linaceae</taxon>
        <taxon>Linum</taxon>
    </lineage>
</organism>
<comment type="similarity">
    <text evidence="1">Belongs to the 5'-AMP-activated protein kinase beta subunit family.</text>
</comment>
<dbReference type="EMBL" id="OZ034817">
    <property type="protein sequence ID" value="CAL1381896.1"/>
    <property type="molecule type" value="Genomic_DNA"/>
</dbReference>
<dbReference type="SUPFAM" id="SSF160219">
    <property type="entry name" value="AMPKBI-like"/>
    <property type="match status" value="1"/>
</dbReference>
<accession>A0AAV2E7N4</accession>
<dbReference type="PANTHER" id="PTHR46316:SF6">
    <property type="entry name" value="ASSOCIATION WITH THE SNF1 COMPLEX (ASC) DOMAIN-CONTAINING PROTEIN"/>
    <property type="match status" value="1"/>
</dbReference>
<dbReference type="InterPro" id="IPR037256">
    <property type="entry name" value="ASC_dom_sf"/>
</dbReference>
<dbReference type="GO" id="GO:0009507">
    <property type="term" value="C:chloroplast"/>
    <property type="evidence" value="ECO:0007669"/>
    <property type="project" value="UniProtKB-ARBA"/>
</dbReference>
<protein>
    <recommendedName>
        <fullName evidence="3">Association with the SNF1 complex (ASC) domain-containing protein</fullName>
    </recommendedName>
</protein>
<evidence type="ECO:0000313" key="4">
    <source>
        <dbReference type="EMBL" id="CAL1381896.1"/>
    </source>
</evidence>
<gene>
    <name evidence="4" type="ORF">LTRI10_LOCUS23248</name>
</gene>
<evidence type="ECO:0000256" key="2">
    <source>
        <dbReference type="SAM" id="MobiDB-lite"/>
    </source>
</evidence>
<evidence type="ECO:0000313" key="5">
    <source>
        <dbReference type="Proteomes" id="UP001497516"/>
    </source>
</evidence>
<evidence type="ECO:0000256" key="1">
    <source>
        <dbReference type="ARBA" id="ARBA00010926"/>
    </source>
</evidence>
<name>A0AAV2E7N4_9ROSI</name>
<feature type="compositionally biased region" description="Acidic residues" evidence="2">
    <location>
        <begin position="11"/>
        <end position="20"/>
    </location>
</feature>
<keyword evidence="5" id="KW-1185">Reference proteome</keyword>
<dbReference type="InterPro" id="IPR043554">
    <property type="entry name" value="KINB"/>
</dbReference>
<feature type="region of interest" description="Disordered" evidence="2">
    <location>
        <begin position="1"/>
        <end position="20"/>
    </location>
</feature>
<dbReference type="Gene3D" id="2.60.40.10">
    <property type="entry name" value="Immunoglobulins"/>
    <property type="match status" value="1"/>
</dbReference>